<protein>
    <submittedName>
        <fullName evidence="3">Uncharacterized protein</fullName>
    </submittedName>
</protein>
<feature type="signal peptide" evidence="2">
    <location>
        <begin position="1"/>
        <end position="24"/>
    </location>
</feature>
<dbReference type="InParanoid" id="A0A1D3CR15"/>
<accession>A0A1D3CR15</accession>
<dbReference type="Proteomes" id="UP000095192">
    <property type="component" value="Unassembled WGS sequence"/>
</dbReference>
<organism evidence="3 4">
    <name type="scientific">Cyclospora cayetanensis</name>
    <dbReference type="NCBI Taxonomy" id="88456"/>
    <lineage>
        <taxon>Eukaryota</taxon>
        <taxon>Sar</taxon>
        <taxon>Alveolata</taxon>
        <taxon>Apicomplexa</taxon>
        <taxon>Conoidasida</taxon>
        <taxon>Coccidia</taxon>
        <taxon>Eucoccidiorida</taxon>
        <taxon>Eimeriorina</taxon>
        <taxon>Eimeriidae</taxon>
        <taxon>Cyclospora</taxon>
    </lineage>
</organism>
<name>A0A1D3CR15_9EIME</name>
<reference evidence="3 4" key="1">
    <citation type="journal article" date="2016" name="BMC Genomics">
        <title>Comparative genomics reveals Cyclospora cayetanensis possesses coccidia-like metabolism and invasion components but unique surface antigens.</title>
        <authorList>
            <person name="Liu S."/>
            <person name="Wang L."/>
            <person name="Zheng H."/>
            <person name="Xu Z."/>
            <person name="Roellig D.M."/>
            <person name="Li N."/>
            <person name="Frace M.A."/>
            <person name="Tang K."/>
            <person name="Arrowood M.J."/>
            <person name="Moss D.M."/>
            <person name="Zhang L."/>
            <person name="Feng Y."/>
            <person name="Xiao L."/>
        </authorList>
    </citation>
    <scope>NUCLEOTIDE SEQUENCE [LARGE SCALE GENOMIC DNA]</scope>
    <source>
        <strain evidence="3 4">CHN_HEN01</strain>
    </source>
</reference>
<keyword evidence="4" id="KW-1185">Reference proteome</keyword>
<comment type="caution">
    <text evidence="3">The sequence shown here is derived from an EMBL/GenBank/DDBJ whole genome shotgun (WGS) entry which is preliminary data.</text>
</comment>
<dbReference type="VEuPathDB" id="ToxoDB:cyc_08225"/>
<gene>
    <name evidence="3" type="ORF">cyc_08225</name>
</gene>
<dbReference type="AlphaFoldDB" id="A0A1D3CR15"/>
<keyword evidence="2" id="KW-0732">Signal</keyword>
<dbReference type="EMBL" id="JROU02002267">
    <property type="protein sequence ID" value="OEH73623.1"/>
    <property type="molecule type" value="Genomic_DNA"/>
</dbReference>
<evidence type="ECO:0000313" key="3">
    <source>
        <dbReference type="EMBL" id="OEH73623.1"/>
    </source>
</evidence>
<evidence type="ECO:0000256" key="1">
    <source>
        <dbReference type="SAM" id="MobiDB-lite"/>
    </source>
</evidence>
<evidence type="ECO:0000256" key="2">
    <source>
        <dbReference type="SAM" id="SignalP"/>
    </source>
</evidence>
<sequence length="350" mass="35452">MRPAEGGPPVGRWFFWRLRLAVECEVLQDLALKGSCVGGGENNPPAAEEACVSGGAAKGPPVQCIVRASVGCREKGAAGCSFPPQHQSSGVSSGCVGGPLAGGAPPCAVGEAFGRGSGVVGSRTSVPCTSRHGSWCEKPPWGGGRLQRLEAACSEDSAAASPGAQRSSGIACHGSEALDVSKAACVSRGVVGGFAIPQRLTPCQRLVFFGGAVQRSCGEEARFWICLSEGVSRKAGREGRGLSLSGTGRDCAAAAAAGEGRRLPSPRLALAAAAEALREVVSASAAAAAAASEQEGPPSLSKLRRSDSSGSPEVHRTLQRYASTHISFSCSLLDIGKPLKLERTKGSACG</sequence>
<proteinExistence type="predicted"/>
<feature type="chain" id="PRO_5008913823" evidence="2">
    <location>
        <begin position="25"/>
        <end position="350"/>
    </location>
</feature>
<evidence type="ECO:0000313" key="4">
    <source>
        <dbReference type="Proteomes" id="UP000095192"/>
    </source>
</evidence>
<feature type="region of interest" description="Disordered" evidence="1">
    <location>
        <begin position="291"/>
        <end position="314"/>
    </location>
</feature>